<dbReference type="RefSeq" id="XP_002624399.2">
    <property type="nucleotide sequence ID" value="XM_002624353.2"/>
</dbReference>
<evidence type="ECO:0000313" key="4">
    <source>
        <dbReference type="Proteomes" id="UP000002038"/>
    </source>
</evidence>
<dbReference type="PANTHER" id="PTHR48100:SF1">
    <property type="entry name" value="HISTIDINE PHOSPHATASE FAMILY PROTEIN-RELATED"/>
    <property type="match status" value="1"/>
</dbReference>
<dbReference type="SUPFAM" id="SSF53254">
    <property type="entry name" value="Phosphoglycerate mutase-like"/>
    <property type="match status" value="1"/>
</dbReference>
<keyword evidence="2" id="KW-0472">Membrane</keyword>
<feature type="transmembrane region" description="Helical" evidence="2">
    <location>
        <begin position="31"/>
        <end position="51"/>
    </location>
</feature>
<dbReference type="AlphaFoldDB" id="A0A179UMR7"/>
<dbReference type="InterPro" id="IPR029033">
    <property type="entry name" value="His_PPase_superfam"/>
</dbReference>
<dbReference type="GO" id="GO:0016791">
    <property type="term" value="F:phosphatase activity"/>
    <property type="evidence" value="ECO:0007669"/>
    <property type="project" value="TreeGrafter"/>
</dbReference>
<dbReference type="InterPro" id="IPR013078">
    <property type="entry name" value="His_Pase_superF_clade-1"/>
</dbReference>
<proteinExistence type="predicted"/>
<dbReference type="InterPro" id="IPR050275">
    <property type="entry name" value="PGM_Phosphatase"/>
</dbReference>
<dbReference type="VEuPathDB" id="FungiDB:BDBG_05168"/>
<evidence type="ECO:0000256" key="2">
    <source>
        <dbReference type="SAM" id="Phobius"/>
    </source>
</evidence>
<dbReference type="GeneID" id="8504220"/>
<sequence>MLRFLKAYWQQPGEERRGEALRRRWESYCRVDVVIPFLLAVTVVFALFAAMSESLALSHLEYTTVTGYFLQDDPTTDPADFDYSASAFGLIIQNYDTDKDFDPNYEKTQWERFAYKLQSLNDHADKHTEFKLFYMGRHGEGYHNVAEELYGTEAWDCYWSKLDGNGSITWSDARLTETGITQALHARATWAAQIQDHIPLPQSYYTSPLDRCLQTAKLTFNNLPLPPDRPFKPVVKELLRETLGVHTCDRRSPTTHITKTYPTYTLEPNFAPTDPLWDPNLRESNSARTARLRQLLNDIVEHNSGPSSTYISLTAHSGAITSLLEVVGHRAFRLETGGVIPVLVRIVRREGSRGGEVVEPSGKAPECREGLVAGEGEEGGRTELRN</sequence>
<dbReference type="Pfam" id="PF00300">
    <property type="entry name" value="His_Phos_1"/>
    <property type="match status" value="1"/>
</dbReference>
<name>A0A179UMR7_BLAGS</name>
<evidence type="ECO:0000313" key="3">
    <source>
        <dbReference type="EMBL" id="OAT09376.1"/>
    </source>
</evidence>
<dbReference type="SMART" id="SM00855">
    <property type="entry name" value="PGAM"/>
    <property type="match status" value="1"/>
</dbReference>
<dbReference type="Gene3D" id="3.40.50.1240">
    <property type="entry name" value="Phosphoglycerate mutase-like"/>
    <property type="match status" value="1"/>
</dbReference>
<dbReference type="PANTHER" id="PTHR48100">
    <property type="entry name" value="BROAD-SPECIFICITY PHOSPHATASE YOR283W-RELATED"/>
    <property type="match status" value="1"/>
</dbReference>
<dbReference type="Proteomes" id="UP000002038">
    <property type="component" value="Unassembled WGS sequence"/>
</dbReference>
<reference evidence="4" key="1">
    <citation type="journal article" date="2015" name="PLoS Genet.">
        <title>The dynamic genome and transcriptome of the human fungal pathogen Blastomyces and close relative Emmonsia.</title>
        <authorList>
            <person name="Munoz J.F."/>
            <person name="Gauthier G.M."/>
            <person name="Desjardins C.A."/>
            <person name="Gallo J.E."/>
            <person name="Holder J."/>
            <person name="Sullivan T.D."/>
            <person name="Marty A.J."/>
            <person name="Carmen J.C."/>
            <person name="Chen Z."/>
            <person name="Ding L."/>
            <person name="Gujja S."/>
            <person name="Magrini V."/>
            <person name="Misas E."/>
            <person name="Mitreva M."/>
            <person name="Priest M."/>
            <person name="Saif S."/>
            <person name="Whiston E.A."/>
            <person name="Young S."/>
            <person name="Zeng Q."/>
            <person name="Goldman W.E."/>
            <person name="Mardis E.R."/>
            <person name="Taylor J.W."/>
            <person name="McEwen J.G."/>
            <person name="Clay O.K."/>
            <person name="Klein B.S."/>
            <person name="Cuomo C.A."/>
        </authorList>
    </citation>
    <scope>NUCLEOTIDE SEQUENCE [LARGE SCALE GENOMIC DNA]</scope>
    <source>
        <strain evidence="4">SLH14081</strain>
    </source>
</reference>
<evidence type="ECO:0000256" key="1">
    <source>
        <dbReference type="SAM" id="MobiDB-lite"/>
    </source>
</evidence>
<dbReference type="CDD" id="cd07067">
    <property type="entry name" value="HP_PGM_like"/>
    <property type="match status" value="1"/>
</dbReference>
<keyword evidence="4" id="KW-1185">Reference proteome</keyword>
<dbReference type="EMBL" id="GG657457">
    <property type="protein sequence ID" value="OAT09376.1"/>
    <property type="molecule type" value="Genomic_DNA"/>
</dbReference>
<protein>
    <submittedName>
        <fullName evidence="3">Phosphoglycerate mutase</fullName>
    </submittedName>
</protein>
<gene>
    <name evidence="3" type="ORF">BDBG_05168</name>
</gene>
<dbReference type="OrthoDB" id="496981at2759"/>
<keyword evidence="2" id="KW-1133">Transmembrane helix</keyword>
<dbReference type="GO" id="GO:0005737">
    <property type="term" value="C:cytoplasm"/>
    <property type="evidence" value="ECO:0007669"/>
    <property type="project" value="TreeGrafter"/>
</dbReference>
<dbReference type="KEGG" id="bgh:BDBG_05168"/>
<feature type="region of interest" description="Disordered" evidence="1">
    <location>
        <begin position="351"/>
        <end position="386"/>
    </location>
</feature>
<keyword evidence="2" id="KW-0812">Transmembrane</keyword>
<organism evidence="3 4">
    <name type="scientific">Blastomyces gilchristii (strain SLH14081)</name>
    <name type="common">Blastomyces dermatitidis</name>
    <dbReference type="NCBI Taxonomy" id="559298"/>
    <lineage>
        <taxon>Eukaryota</taxon>
        <taxon>Fungi</taxon>
        <taxon>Dikarya</taxon>
        <taxon>Ascomycota</taxon>
        <taxon>Pezizomycotina</taxon>
        <taxon>Eurotiomycetes</taxon>
        <taxon>Eurotiomycetidae</taxon>
        <taxon>Onygenales</taxon>
        <taxon>Ajellomycetaceae</taxon>
        <taxon>Blastomyces</taxon>
    </lineage>
</organism>
<accession>A0A179UMR7</accession>